<evidence type="ECO:0000256" key="1">
    <source>
        <dbReference type="ARBA" id="ARBA00022884"/>
    </source>
</evidence>
<dbReference type="PANTHER" id="PTHR12566">
    <property type="entry name" value="CYTOPLASMIC POLYADENYLATION ELEMENT BINDING PROTEIN CPEB"/>
    <property type="match status" value="1"/>
</dbReference>
<dbReference type="InterPro" id="IPR034819">
    <property type="entry name" value="CPEB"/>
</dbReference>
<dbReference type="InterPro" id="IPR038446">
    <property type="entry name" value="CEBP_ZZ_sf"/>
</dbReference>
<dbReference type="InterPro" id="IPR012677">
    <property type="entry name" value="Nucleotide-bd_a/b_plait_sf"/>
</dbReference>
<dbReference type="Gene3D" id="4.10.640.40">
    <property type="entry name" value="Cytoplasmic polyadenylation element-binding protein, ZZ domain"/>
    <property type="match status" value="1"/>
</dbReference>
<dbReference type="EMBL" id="JBFDAA010000008">
    <property type="protein sequence ID" value="KAL1129956.1"/>
    <property type="molecule type" value="Genomic_DNA"/>
</dbReference>
<comment type="caution">
    <text evidence="4">The sequence shown here is derived from an EMBL/GenBank/DDBJ whole genome shotgun (WGS) entry which is preliminary data.</text>
</comment>
<dbReference type="Proteomes" id="UP001558652">
    <property type="component" value="Unassembled WGS sequence"/>
</dbReference>
<name>A0ABD0YF71_9HEMI</name>
<feature type="domain" description="RRM" evidence="3">
    <location>
        <begin position="59"/>
        <end position="142"/>
    </location>
</feature>
<keyword evidence="5" id="KW-1185">Reference proteome</keyword>
<gene>
    <name evidence="4" type="ORF">AAG570_012900</name>
</gene>
<evidence type="ECO:0000256" key="2">
    <source>
        <dbReference type="PROSITE-ProRule" id="PRU00176"/>
    </source>
</evidence>
<dbReference type="AlphaFoldDB" id="A0ABD0YF71"/>
<dbReference type="Pfam" id="PF16366">
    <property type="entry name" value="CEBP_ZZ"/>
    <property type="match status" value="1"/>
</dbReference>
<proteinExistence type="predicted"/>
<dbReference type="PROSITE" id="PS50102">
    <property type="entry name" value="RRM"/>
    <property type="match status" value="2"/>
</dbReference>
<evidence type="ECO:0000259" key="3">
    <source>
        <dbReference type="PROSITE" id="PS50102"/>
    </source>
</evidence>
<keyword evidence="1 2" id="KW-0694">RNA-binding</keyword>
<dbReference type="GO" id="GO:0003723">
    <property type="term" value="F:RNA binding"/>
    <property type="evidence" value="ECO:0007669"/>
    <property type="project" value="UniProtKB-UniRule"/>
</dbReference>
<sequence length="306" mass="35934">MCIIKILFFFHFSVREGTDERFERLRLYERGFLQTGYPVWRGVLPPPQYDIERENRFHTKVFLGGLPKDTDEQDLREQLQLEPTTTFEFPFGDPRRGYAFVRFQTSQEVTDFLANSTKKPWNNDSIYRFIKDRSGETRCVEVIPWAFESAYYPQFKRTAPSFLTVLVKNVHGSLMAAQLAKIFEETFGPVFQVTVLTGNDGYPRELAKVTFKYREAYKRAVTSRYLDVSTPKMFRRLSINPYLKPASCSKCFYANGTVFCRDEDCLLYYCESCWAEVHMVEGMESHATIMWTFRKPAKARHVNENE</sequence>
<reference evidence="4 5" key="1">
    <citation type="submission" date="2024-07" db="EMBL/GenBank/DDBJ databases">
        <title>Chromosome-level genome assembly of the water stick insect Ranatra chinensis (Heteroptera: Nepidae).</title>
        <authorList>
            <person name="Liu X."/>
        </authorList>
    </citation>
    <scope>NUCLEOTIDE SEQUENCE [LARGE SCALE GENOMIC DNA]</scope>
    <source>
        <strain evidence="4">Cailab_2021Rc</strain>
        <tissue evidence="4">Muscle</tissue>
    </source>
</reference>
<evidence type="ECO:0000313" key="4">
    <source>
        <dbReference type="EMBL" id="KAL1129956.1"/>
    </source>
</evidence>
<dbReference type="PANTHER" id="PTHR12566:SF9">
    <property type="entry name" value="CYTOPLASMIC POLYADENYLATION ELEMENT-BINDING PROTEIN 1"/>
    <property type="match status" value="1"/>
</dbReference>
<dbReference type="SUPFAM" id="SSF54928">
    <property type="entry name" value="RNA-binding domain, RBD"/>
    <property type="match status" value="1"/>
</dbReference>
<dbReference type="Pfam" id="PF00076">
    <property type="entry name" value="RRM_1"/>
    <property type="match status" value="2"/>
</dbReference>
<dbReference type="Gene3D" id="3.30.70.330">
    <property type="match status" value="2"/>
</dbReference>
<evidence type="ECO:0000313" key="5">
    <source>
        <dbReference type="Proteomes" id="UP001558652"/>
    </source>
</evidence>
<feature type="domain" description="RRM" evidence="3">
    <location>
        <begin position="163"/>
        <end position="233"/>
    </location>
</feature>
<accession>A0ABD0YF71</accession>
<dbReference type="InterPro" id="IPR032296">
    <property type="entry name" value="CEBP_ZZ"/>
</dbReference>
<dbReference type="SMART" id="SM00360">
    <property type="entry name" value="RRM"/>
    <property type="match status" value="2"/>
</dbReference>
<dbReference type="InterPro" id="IPR035979">
    <property type="entry name" value="RBD_domain_sf"/>
</dbReference>
<dbReference type="CDD" id="cd19757">
    <property type="entry name" value="Bbox1"/>
    <property type="match status" value="1"/>
</dbReference>
<protein>
    <recommendedName>
        <fullName evidence="3">RRM domain-containing protein</fullName>
    </recommendedName>
</protein>
<organism evidence="4 5">
    <name type="scientific">Ranatra chinensis</name>
    <dbReference type="NCBI Taxonomy" id="642074"/>
    <lineage>
        <taxon>Eukaryota</taxon>
        <taxon>Metazoa</taxon>
        <taxon>Ecdysozoa</taxon>
        <taxon>Arthropoda</taxon>
        <taxon>Hexapoda</taxon>
        <taxon>Insecta</taxon>
        <taxon>Pterygota</taxon>
        <taxon>Neoptera</taxon>
        <taxon>Paraneoptera</taxon>
        <taxon>Hemiptera</taxon>
        <taxon>Heteroptera</taxon>
        <taxon>Panheteroptera</taxon>
        <taxon>Nepomorpha</taxon>
        <taxon>Nepidae</taxon>
        <taxon>Ranatrinae</taxon>
        <taxon>Ranatra</taxon>
    </lineage>
</organism>
<dbReference type="InterPro" id="IPR000504">
    <property type="entry name" value="RRM_dom"/>
</dbReference>